<sequence>FPTLLTPESPLLWWGDTGCGWGKKPLQVSEVHISNISTCMHLLICYVKCEHGCAFLEDKPRIKQAAENVKALIEQEVGALSLSTTVTIQQKQAGSWRLLPLSLSNGQFSYCRKVKNIGKSSQCNLKNPVHVA</sequence>
<accession>A0A212C5V3</accession>
<name>A0A212C5V3_CEREH</name>
<dbReference type="AlphaFoldDB" id="A0A212C5V3"/>
<reference evidence="1 2" key="1">
    <citation type="journal article" date="2018" name="Mol. Genet. Genomics">
        <title>The red deer Cervus elaphus genome CerEla1.0: sequencing, annotating, genes, and chromosomes.</title>
        <authorList>
            <person name="Bana N.A."/>
            <person name="Nyiri A."/>
            <person name="Nagy J."/>
            <person name="Frank K."/>
            <person name="Nagy T."/>
            <person name="Steger V."/>
            <person name="Schiller M."/>
            <person name="Lakatos P."/>
            <person name="Sugar L."/>
            <person name="Horn P."/>
            <person name="Barta E."/>
            <person name="Orosz L."/>
        </authorList>
    </citation>
    <scope>NUCLEOTIDE SEQUENCE [LARGE SCALE GENOMIC DNA]</scope>
    <source>
        <strain evidence="1">Hungarian</strain>
    </source>
</reference>
<dbReference type="OrthoDB" id="2418081at2759"/>
<dbReference type="Proteomes" id="UP000242450">
    <property type="component" value="Chromosome 28"/>
</dbReference>
<evidence type="ECO:0000313" key="1">
    <source>
        <dbReference type="EMBL" id="OWK01363.1"/>
    </source>
</evidence>
<organism evidence="1 2">
    <name type="scientific">Cervus elaphus hippelaphus</name>
    <name type="common">European red deer</name>
    <dbReference type="NCBI Taxonomy" id="46360"/>
    <lineage>
        <taxon>Eukaryota</taxon>
        <taxon>Metazoa</taxon>
        <taxon>Chordata</taxon>
        <taxon>Craniata</taxon>
        <taxon>Vertebrata</taxon>
        <taxon>Euteleostomi</taxon>
        <taxon>Mammalia</taxon>
        <taxon>Eutheria</taxon>
        <taxon>Laurasiatheria</taxon>
        <taxon>Artiodactyla</taxon>
        <taxon>Ruminantia</taxon>
        <taxon>Pecora</taxon>
        <taxon>Cervidae</taxon>
        <taxon>Cervinae</taxon>
        <taxon>Cervus</taxon>
    </lineage>
</organism>
<comment type="caution">
    <text evidence="1">The sequence shown here is derived from an EMBL/GenBank/DDBJ whole genome shotgun (WGS) entry which is preliminary data.</text>
</comment>
<keyword evidence="2" id="KW-1185">Reference proteome</keyword>
<dbReference type="EMBL" id="MKHE01000028">
    <property type="protein sequence ID" value="OWK01363.1"/>
    <property type="molecule type" value="Genomic_DNA"/>
</dbReference>
<proteinExistence type="predicted"/>
<feature type="non-terminal residue" evidence="1">
    <location>
        <position position="1"/>
    </location>
</feature>
<protein>
    <submittedName>
        <fullName evidence="1">Uncharacterized protein</fullName>
    </submittedName>
</protein>
<gene>
    <name evidence="1" type="ORF">Celaphus_00018778</name>
</gene>
<evidence type="ECO:0000313" key="2">
    <source>
        <dbReference type="Proteomes" id="UP000242450"/>
    </source>
</evidence>